<organism evidence="1 2">
    <name type="scientific">Tropicibacter naphthalenivorans</name>
    <dbReference type="NCBI Taxonomy" id="441103"/>
    <lineage>
        <taxon>Bacteria</taxon>
        <taxon>Pseudomonadati</taxon>
        <taxon>Pseudomonadota</taxon>
        <taxon>Alphaproteobacteria</taxon>
        <taxon>Rhodobacterales</taxon>
        <taxon>Roseobacteraceae</taxon>
        <taxon>Tropicibacter</taxon>
    </lineage>
</organism>
<evidence type="ECO:0008006" key="3">
    <source>
        <dbReference type="Google" id="ProtNLM"/>
    </source>
</evidence>
<keyword evidence="2" id="KW-1185">Reference proteome</keyword>
<accession>A0A0P1GAY0</accession>
<proteinExistence type="predicted"/>
<name>A0A0P1GAY0_9RHOB</name>
<evidence type="ECO:0000313" key="1">
    <source>
        <dbReference type="EMBL" id="CUH78595.1"/>
    </source>
</evidence>
<dbReference type="OrthoDB" id="7820590at2"/>
<gene>
    <name evidence="1" type="ORF">TRN7648_02058</name>
</gene>
<evidence type="ECO:0000313" key="2">
    <source>
        <dbReference type="Proteomes" id="UP000054935"/>
    </source>
</evidence>
<dbReference type="STRING" id="441103.TRN7648_02058"/>
<sequence>MPGTGNTGTHRTGPAVARAQPFKVIEGGRRAQTGFAKPDPLRFSPQELAAEMAELFALGLMQDCRLDQIASPDCPVQIAPGLVVTQADVMAQVSALPWFSGQTCLAPGMSAQRRALHRQKGKLTLWRGGVALPGNGAAASAVLMQDHSAAAPAPVRHTPQPDAPMSVWADWCARQFGAGLRLPGAEGAAPQIDTLAEMAAHIHAMPAARPFFNAALAALARGARFGGGATDWNGKRLLSTMAKAADAATRVSLLQASSIDRMSRPAVTAARLSLNLSMAQVPDALETEQLRAAAEILRQHAPQLLAWMSAANAARRGPQRTAYSLFLPLNNSDSVPLHPADCATHMLVGSALATVLKAVVDGGHQTQLTTVGSQGRDVIFANEIDQLVANIATARVVSGGYFPAENHQEQRLGQALGLAALRDTLTLRNCPAAMAFRDLDGRVLQLVAEPGADGHPLVRLLSEGTCLDWPSGKRPPKPPEHLAVV</sequence>
<dbReference type="InterPro" id="IPR036938">
    <property type="entry name" value="PAP2/HPO_sf"/>
</dbReference>
<dbReference type="AlphaFoldDB" id="A0A0P1GAY0"/>
<reference evidence="1 2" key="1">
    <citation type="submission" date="2015-09" db="EMBL/GenBank/DDBJ databases">
        <authorList>
            <consortium name="Swine Surveillance"/>
        </authorList>
    </citation>
    <scope>NUCLEOTIDE SEQUENCE [LARGE SCALE GENOMIC DNA]</scope>
    <source>
        <strain evidence="1 2">CECT 7648</strain>
    </source>
</reference>
<protein>
    <recommendedName>
        <fullName evidence="3">Bromoperoxidase</fullName>
    </recommendedName>
</protein>
<dbReference type="GO" id="GO:0004601">
    <property type="term" value="F:peroxidase activity"/>
    <property type="evidence" value="ECO:0007669"/>
    <property type="project" value="InterPro"/>
</dbReference>
<dbReference type="InterPro" id="IPR016119">
    <property type="entry name" value="Br/Cl_peroxidase_C"/>
</dbReference>
<dbReference type="EMBL" id="CYSE01000003">
    <property type="protein sequence ID" value="CUH78595.1"/>
    <property type="molecule type" value="Genomic_DNA"/>
</dbReference>
<dbReference type="Gene3D" id="1.10.606.10">
    <property type="entry name" value="Vanadium-containing Chloroperoxidase, domain 2"/>
    <property type="match status" value="1"/>
</dbReference>
<dbReference type="RefSeq" id="WP_058247553.1">
    <property type="nucleotide sequence ID" value="NZ_CYSE01000003.1"/>
</dbReference>
<dbReference type="Proteomes" id="UP000054935">
    <property type="component" value="Unassembled WGS sequence"/>
</dbReference>
<dbReference type="SUPFAM" id="SSF48317">
    <property type="entry name" value="Acid phosphatase/Vanadium-dependent haloperoxidase"/>
    <property type="match status" value="1"/>
</dbReference>